<dbReference type="FunFam" id="2.10.25.10:FF:000434">
    <property type="entry name" value="Predicted protein"/>
    <property type="match status" value="1"/>
</dbReference>
<comment type="subcellular location">
    <subcellularLocation>
        <location evidence="1">Cell membrane</location>
        <topology evidence="1">Single-pass type I membrane protein</topology>
    </subcellularLocation>
    <subcellularLocation>
        <location evidence="2">Secreted</location>
    </subcellularLocation>
</comment>
<feature type="disulfide bond" evidence="14">
    <location>
        <begin position="1232"/>
        <end position="1242"/>
    </location>
</feature>
<dbReference type="EMBL" id="WNYA01000010">
    <property type="protein sequence ID" value="KAG8554247.1"/>
    <property type="molecule type" value="Genomic_DNA"/>
</dbReference>
<dbReference type="InterPro" id="IPR001881">
    <property type="entry name" value="EGF-like_Ca-bd_dom"/>
</dbReference>
<dbReference type="GO" id="GO:0005576">
    <property type="term" value="C:extracellular region"/>
    <property type="evidence" value="ECO:0007669"/>
    <property type="project" value="UniProtKB-SubCell"/>
</dbReference>
<feature type="disulfide bond" evidence="14">
    <location>
        <begin position="765"/>
        <end position="774"/>
    </location>
</feature>
<evidence type="ECO:0000256" key="4">
    <source>
        <dbReference type="ARBA" id="ARBA00022525"/>
    </source>
</evidence>
<keyword evidence="9" id="KW-0106">Calcium</keyword>
<dbReference type="SUPFAM" id="SSF49899">
    <property type="entry name" value="Concanavalin A-like lectins/glucanases"/>
    <property type="match status" value="3"/>
</dbReference>
<protein>
    <submittedName>
        <fullName evidence="19">Uncharacterized protein</fullName>
    </submittedName>
</protein>
<dbReference type="FunFam" id="2.10.25.10:FF:000472">
    <property type="entry name" value="Uncharacterized protein, isoform A"/>
    <property type="match status" value="2"/>
</dbReference>
<feature type="disulfide bond" evidence="14">
    <location>
        <begin position="355"/>
        <end position="364"/>
    </location>
</feature>
<keyword evidence="20" id="KW-1185">Reference proteome</keyword>
<dbReference type="PROSITE" id="PS50025">
    <property type="entry name" value="LAM_G_DOMAIN"/>
    <property type="match status" value="3"/>
</dbReference>
<feature type="disulfide bond" evidence="14">
    <location>
        <begin position="278"/>
        <end position="287"/>
    </location>
</feature>
<keyword evidence="4" id="KW-0964">Secreted</keyword>
<feature type="disulfide bond" evidence="14">
    <location>
        <begin position="202"/>
        <end position="211"/>
    </location>
</feature>
<feature type="disulfide bond" evidence="14">
    <location>
        <begin position="1291"/>
        <end position="1300"/>
    </location>
</feature>
<dbReference type="FunFam" id="2.10.25.10:FF:000327">
    <property type="entry name" value="neurogenic locus notch homolog protein 4"/>
    <property type="match status" value="1"/>
</dbReference>
<evidence type="ECO:0000256" key="5">
    <source>
        <dbReference type="ARBA" id="ARBA00022536"/>
    </source>
</evidence>
<gene>
    <name evidence="19" type="ORF">GDO81_003730</name>
</gene>
<evidence type="ECO:0000256" key="14">
    <source>
        <dbReference type="PROSITE-ProRule" id="PRU00076"/>
    </source>
</evidence>
<dbReference type="InterPro" id="IPR000152">
    <property type="entry name" value="EGF-type_Asp/Asn_hydroxyl_site"/>
</dbReference>
<dbReference type="PROSITE" id="PS01186">
    <property type="entry name" value="EGF_2"/>
    <property type="match status" value="13"/>
</dbReference>
<name>A0AAV6ZY40_ENGPU</name>
<evidence type="ECO:0000256" key="13">
    <source>
        <dbReference type="ARBA" id="ARBA00023180"/>
    </source>
</evidence>
<dbReference type="FunFam" id="2.10.25.10:FF:000208">
    <property type="entry name" value="Crumbs 2, cell polarity complex component"/>
    <property type="match status" value="1"/>
</dbReference>
<dbReference type="Gene3D" id="2.10.25.10">
    <property type="entry name" value="Laminin"/>
    <property type="match status" value="18"/>
</dbReference>
<feature type="domain" description="EGF-like" evidence="18">
    <location>
        <begin position="463"/>
        <end position="505"/>
    </location>
</feature>
<feature type="disulfide bond" evidence="14">
    <location>
        <begin position="126"/>
        <end position="135"/>
    </location>
</feature>
<evidence type="ECO:0000256" key="3">
    <source>
        <dbReference type="ARBA" id="ARBA00022475"/>
    </source>
</evidence>
<dbReference type="PROSITE" id="PS01187">
    <property type="entry name" value="EGF_CA"/>
    <property type="match status" value="5"/>
</dbReference>
<dbReference type="Gene3D" id="2.60.120.200">
    <property type="match status" value="3"/>
</dbReference>
<feature type="disulfide bond" evidence="14">
    <location>
        <begin position="164"/>
        <end position="173"/>
    </location>
</feature>
<dbReference type="CDD" id="cd00054">
    <property type="entry name" value="EGF_CA"/>
    <property type="match status" value="16"/>
</dbReference>
<feature type="domain" description="EGF-like" evidence="18">
    <location>
        <begin position="425"/>
        <end position="461"/>
    </location>
</feature>
<feature type="disulfide bond" evidence="14">
    <location>
        <begin position="1253"/>
        <end position="1262"/>
    </location>
</feature>
<evidence type="ECO:0000256" key="8">
    <source>
        <dbReference type="ARBA" id="ARBA00022737"/>
    </source>
</evidence>
<evidence type="ECO:0000256" key="1">
    <source>
        <dbReference type="ARBA" id="ARBA00004251"/>
    </source>
</evidence>
<dbReference type="InterPro" id="IPR013032">
    <property type="entry name" value="EGF-like_CS"/>
</dbReference>
<dbReference type="InterPro" id="IPR000742">
    <property type="entry name" value="EGF"/>
</dbReference>
<feature type="chain" id="PRO_5044000723" evidence="16">
    <location>
        <begin position="28"/>
        <end position="1455"/>
    </location>
</feature>
<keyword evidence="7 16" id="KW-0732">Signal</keyword>
<keyword evidence="5 14" id="KW-0245">EGF-like domain</keyword>
<dbReference type="Pfam" id="PF12661">
    <property type="entry name" value="hEGF"/>
    <property type="match status" value="2"/>
</dbReference>
<dbReference type="InterPro" id="IPR009030">
    <property type="entry name" value="Growth_fac_rcpt_cys_sf"/>
</dbReference>
<comment type="caution">
    <text evidence="14">Lacks conserved residue(s) required for the propagation of feature annotation.</text>
</comment>
<dbReference type="FunFam" id="2.60.120.200:FF:000081">
    <property type="entry name" value="Crumbs 1, cell polarity complex component"/>
    <property type="match status" value="1"/>
</dbReference>
<dbReference type="GO" id="GO:0005886">
    <property type="term" value="C:plasma membrane"/>
    <property type="evidence" value="ECO:0007669"/>
    <property type="project" value="UniProtKB-SubCell"/>
</dbReference>
<feature type="domain" description="EGF-like" evidence="18">
    <location>
        <begin position="1344"/>
        <end position="1380"/>
    </location>
</feature>
<feature type="disulfide bond" evidence="14">
    <location>
        <begin position="413"/>
        <end position="422"/>
    </location>
</feature>
<dbReference type="Pfam" id="PF00008">
    <property type="entry name" value="EGF"/>
    <property type="match status" value="12"/>
</dbReference>
<feature type="domain" description="EGF-like" evidence="18">
    <location>
        <begin position="176"/>
        <end position="212"/>
    </location>
</feature>
<dbReference type="CDD" id="cd00110">
    <property type="entry name" value="LamG"/>
    <property type="match status" value="3"/>
</dbReference>
<dbReference type="FunFam" id="2.10.25.10:FF:000029">
    <property type="entry name" value="neurexin-1 isoform X1"/>
    <property type="match status" value="1"/>
</dbReference>
<evidence type="ECO:0000256" key="9">
    <source>
        <dbReference type="ARBA" id="ARBA00022837"/>
    </source>
</evidence>
<dbReference type="PRINTS" id="PR00010">
    <property type="entry name" value="EGFBLOOD"/>
</dbReference>
<feature type="signal peptide" evidence="16">
    <location>
        <begin position="1"/>
        <end position="27"/>
    </location>
</feature>
<dbReference type="Proteomes" id="UP000824782">
    <property type="component" value="Unassembled WGS sequence"/>
</dbReference>
<dbReference type="InterPro" id="IPR001791">
    <property type="entry name" value="Laminin_G"/>
</dbReference>
<dbReference type="PANTHER" id="PTHR12916:SF4">
    <property type="entry name" value="UNINFLATABLE, ISOFORM C"/>
    <property type="match status" value="1"/>
</dbReference>
<dbReference type="PROSITE" id="PS00022">
    <property type="entry name" value="EGF_1"/>
    <property type="match status" value="16"/>
</dbReference>
<feature type="domain" description="Laminin G" evidence="17">
    <location>
        <begin position="1017"/>
        <end position="1188"/>
    </location>
</feature>
<evidence type="ECO:0000313" key="19">
    <source>
        <dbReference type="EMBL" id="KAG8554247.1"/>
    </source>
</evidence>
<feature type="domain" description="EGF-like" evidence="18">
    <location>
        <begin position="367"/>
        <end position="423"/>
    </location>
</feature>
<feature type="disulfide bond" evidence="14">
    <location>
        <begin position="1332"/>
        <end position="1341"/>
    </location>
</feature>
<keyword evidence="11 15" id="KW-0472">Membrane</keyword>
<dbReference type="FunFam" id="2.10.25.10:FF:000321">
    <property type="entry name" value="Protein delta homolog 1"/>
    <property type="match status" value="1"/>
</dbReference>
<feature type="domain" description="EGF-like" evidence="18">
    <location>
        <begin position="252"/>
        <end position="288"/>
    </location>
</feature>
<dbReference type="FunFam" id="2.10.25.10:FF:000100">
    <property type="entry name" value="neurogenic locus notch homolog protein 3"/>
    <property type="match status" value="1"/>
</dbReference>
<comment type="caution">
    <text evidence="19">The sequence shown here is derived from an EMBL/GenBank/DDBJ whole genome shotgun (WGS) entry which is preliminary data.</text>
</comment>
<dbReference type="FunFam" id="2.10.25.10:FF:000252">
    <property type="entry name" value="Crumbs homolog 1 (Drosophila)"/>
    <property type="match status" value="1"/>
</dbReference>
<keyword evidence="12 14" id="KW-1015">Disulfide bond</keyword>
<organism evidence="19 20">
    <name type="scientific">Engystomops pustulosus</name>
    <name type="common">Tungara frog</name>
    <name type="synonym">Physalaemus pustulosus</name>
    <dbReference type="NCBI Taxonomy" id="76066"/>
    <lineage>
        <taxon>Eukaryota</taxon>
        <taxon>Metazoa</taxon>
        <taxon>Chordata</taxon>
        <taxon>Craniata</taxon>
        <taxon>Vertebrata</taxon>
        <taxon>Euteleostomi</taxon>
        <taxon>Amphibia</taxon>
        <taxon>Batrachia</taxon>
        <taxon>Anura</taxon>
        <taxon>Neobatrachia</taxon>
        <taxon>Hyloidea</taxon>
        <taxon>Leptodactylidae</taxon>
        <taxon>Leiuperinae</taxon>
        <taxon>Engystomops</taxon>
    </lineage>
</organism>
<dbReference type="PROSITE" id="PS50026">
    <property type="entry name" value="EGF_3"/>
    <property type="match status" value="19"/>
</dbReference>
<accession>A0AAV6ZY40</accession>
<dbReference type="FunFam" id="2.10.25.10:FF:000123">
    <property type="entry name" value="Crumbs homolog 1 (Drosophila)"/>
    <property type="match status" value="1"/>
</dbReference>
<feature type="disulfide bond" evidence="14">
    <location>
        <begin position="240"/>
        <end position="249"/>
    </location>
</feature>
<sequence>MELRRVNLRLQTTCTLLLLSMCAHGLAQDCLLTPCLNGGSCQETLGQCLCPTEPPAYTGPDCGELYNACDVFHCPNSHLCVPITGYPDYKCICSPGSNCTIDCNNNPCALPNSHCSDDVGAFTCTCQVGYSGLQCQHKGSPCDSNPCDHNARCEATTDSYTCHCPPGYTGHHCESVVGGCSSNPCQNDAICVEKENKYFCYCVPGFQGHHCEIDINECASKPCQNNGSCLNQVDSYACDCATGYTGVNCETEIDECQSNPCQNGATCQDHIGLFTCDCPAGYEGLLCHLDIDECQSQPCEHGGLCIDAINRFYCNCTDTGFVGETCEVDIPECASNPCMNNASCQEGVKGYNCLCWAGYSGDHCEVDIDECADGPCLHDSLCMERSNQSLYGSQPEFSADFGYDGAAGYVCRCQPGFTGETCSVNIDDCDPIPCENDGICIDLVNGFACLCAPGYTGVFCNVNIDDCENGPCENGATCEDGVADYTCVCPPSVLGGTTWGGKNCSVELQGCLNHSCQNDAVCIPLYEDDVHSYSCNCQPGFYGENCSIPTTFSFSSSGYIMYEADASDISERNAKDNTIHITLRFRTTLPDMVLIYRGNETNYLILELYHGLLQVTYSSRNSSSVLVIKNQKVDDGHWYKAEVIMNSYGVLVLHLYHQGCDNGICFTSIYLSLEYDPQMQETFTVLYIGGLTQDSLLDNTQSKRNFTGCLEDLFIDSSIVLPQSIRDDQFHDLILGCNKTDWCHANPCHHGSQCIDLWISYKCDCVRPYTGPTCAQEYNSGTFFLDDVPSFANFTIGQNIGESLNISAFIRTLKPDGLVLQISNAKIDYLSVYLKSGRINVKLFFETLSFKEYISNGKKQLINISAMDGIVTLNGVKFQEDLDKLPLLSVSDGDTVLVGGMPPDGDIEQWGGYFKGCLQDVRISGQRLEFFSFDAEDDPVYPDFVSNVTKNCVSDDVCQSSPCKNNGTCTVTWNDFTCKCSANFTGITCEEPVWCQQGPCPQESTCKDFPGGYSCLVNATFKEESSVIFTSNISSEYQDASVILDFRTRDTDAVLLESSKDLDSLSIGIEKGRLSISLQNGNSVEGIRFDSKTIISDALWHSVKIILKAPTDVAPQWTISLDNRESMAIQANAASLGFLAEDISIKLAKNYTGCLGQVSIGGLYLPFADQVSPQPFIKREQVSLELGCKGADVCSDTPCKHGGQCQDLFHAFRCACAAGWEGAHCERNIDDCKSNPCAHGSCHDLVNDYRCDCLSGFTGKNCESNVDDCQQHLCLHGGICIDGVNSYTCQCPASYVGPFCEWPFPPERCGINVTCVNGGKCNNGRWGANCTCRPGFQGKRCEININDCEPNPCLNGGACQDSINNYKCICNVSFSGVRCEKSDTTMASPFPLLGVAVPVSCGVVLLFIIVGIFMVLTARKRRQSEGTYSPSQQEVAGARLEMDSVLKVPPEERLI</sequence>
<keyword evidence="13" id="KW-0325">Glycoprotein</keyword>
<dbReference type="PANTHER" id="PTHR12916">
    <property type="entry name" value="CYTOCHROME C OXIDASE POLYPEPTIDE VIC-2"/>
    <property type="match status" value="1"/>
</dbReference>
<evidence type="ECO:0000256" key="15">
    <source>
        <dbReference type="SAM" id="Phobius"/>
    </source>
</evidence>
<dbReference type="GO" id="GO:0023052">
    <property type="term" value="P:signaling"/>
    <property type="evidence" value="ECO:0007669"/>
    <property type="project" value="UniProtKB-ARBA"/>
</dbReference>
<dbReference type="SUPFAM" id="SSF57196">
    <property type="entry name" value="EGF/Laminin"/>
    <property type="match status" value="8"/>
</dbReference>
<dbReference type="FunFam" id="2.10.25.10:FF:000095">
    <property type="entry name" value="Notch, isoform B"/>
    <property type="match status" value="1"/>
</dbReference>
<feature type="domain" description="EGF-like" evidence="18">
    <location>
        <begin position="138"/>
        <end position="174"/>
    </location>
</feature>
<keyword evidence="6 15" id="KW-0812">Transmembrane</keyword>
<dbReference type="SMART" id="SM00179">
    <property type="entry name" value="EGF_CA"/>
    <property type="match status" value="18"/>
</dbReference>
<evidence type="ECO:0000256" key="7">
    <source>
        <dbReference type="ARBA" id="ARBA00022729"/>
    </source>
</evidence>
<feature type="disulfide bond" evidence="14">
    <location>
        <begin position="451"/>
        <end position="460"/>
    </location>
</feature>
<dbReference type="FunFam" id="2.10.25.10:FF:000045">
    <property type="entry name" value="Slit guidance ligand 2"/>
    <property type="match status" value="1"/>
</dbReference>
<dbReference type="GO" id="GO:0005509">
    <property type="term" value="F:calcium ion binding"/>
    <property type="evidence" value="ECO:0007669"/>
    <property type="project" value="InterPro"/>
</dbReference>
<feature type="domain" description="EGF-like" evidence="18">
    <location>
        <begin position="290"/>
        <end position="327"/>
    </location>
</feature>
<feature type="domain" description="EGF-like" evidence="18">
    <location>
        <begin position="1305"/>
        <end position="1342"/>
    </location>
</feature>
<dbReference type="FunFam" id="2.10.25.10:FF:000004">
    <property type="entry name" value="Neurogenic locus notch 1"/>
    <property type="match status" value="1"/>
</dbReference>
<dbReference type="SMART" id="SM00282">
    <property type="entry name" value="LamG"/>
    <property type="match status" value="3"/>
</dbReference>
<evidence type="ECO:0000256" key="10">
    <source>
        <dbReference type="ARBA" id="ARBA00022989"/>
    </source>
</evidence>
<feature type="disulfide bond" evidence="14">
    <location>
        <begin position="537"/>
        <end position="546"/>
    </location>
</feature>
<feature type="disulfide bond" evidence="14">
    <location>
        <begin position="980"/>
        <end position="989"/>
    </location>
</feature>
<feature type="domain" description="Laminin G" evidence="17">
    <location>
        <begin position="781"/>
        <end position="952"/>
    </location>
</feature>
<feature type="domain" description="EGF-like" evidence="18">
    <location>
        <begin position="329"/>
        <end position="365"/>
    </location>
</feature>
<keyword evidence="3" id="KW-1003">Cell membrane</keyword>
<feature type="domain" description="EGF-like" evidence="18">
    <location>
        <begin position="1228"/>
        <end position="1263"/>
    </location>
</feature>
<dbReference type="SMART" id="SM00181">
    <property type="entry name" value="EGF"/>
    <property type="match status" value="20"/>
</dbReference>
<keyword evidence="10 15" id="KW-1133">Transmembrane helix</keyword>
<evidence type="ECO:0000256" key="6">
    <source>
        <dbReference type="ARBA" id="ARBA00022692"/>
    </source>
</evidence>
<proteinExistence type="predicted"/>
<reference evidence="19" key="1">
    <citation type="thesis" date="2020" institute="ProQuest LLC" country="789 East Eisenhower Parkway, Ann Arbor, MI, USA">
        <title>Comparative Genomics and Chromosome Evolution.</title>
        <authorList>
            <person name="Mudd A.B."/>
        </authorList>
    </citation>
    <scope>NUCLEOTIDE SEQUENCE</scope>
    <source>
        <strain evidence="19">237g6f4</strain>
        <tissue evidence="19">Blood</tissue>
    </source>
</reference>
<feature type="domain" description="EGF-like" evidence="18">
    <location>
        <begin position="954"/>
        <end position="990"/>
    </location>
</feature>
<feature type="domain" description="EGF-like" evidence="18">
    <location>
        <begin position="739"/>
        <end position="775"/>
    </location>
</feature>
<dbReference type="FunFam" id="2.10.25.10:FF:000109">
    <property type="entry name" value="Notch homolog 4, [Drosophila]"/>
    <property type="match status" value="1"/>
</dbReference>
<feature type="domain" description="EGF-like" evidence="18">
    <location>
        <begin position="507"/>
        <end position="547"/>
    </location>
</feature>
<feature type="domain" description="EGF-like" evidence="18">
    <location>
        <begin position="104"/>
        <end position="136"/>
    </location>
</feature>
<feature type="disulfide bond" evidence="14">
    <location>
        <begin position="1370"/>
        <end position="1379"/>
    </location>
</feature>
<dbReference type="GO" id="GO:0007154">
    <property type="term" value="P:cell communication"/>
    <property type="evidence" value="ECO:0007669"/>
    <property type="project" value="UniProtKB-ARBA"/>
</dbReference>
<feature type="transmembrane region" description="Helical" evidence="15">
    <location>
        <begin position="1390"/>
        <end position="1416"/>
    </location>
</feature>
<feature type="domain" description="EGF-like" evidence="18">
    <location>
        <begin position="1265"/>
        <end position="1301"/>
    </location>
</feature>
<feature type="domain" description="EGF-like" evidence="18">
    <location>
        <begin position="214"/>
        <end position="250"/>
    </location>
</feature>
<evidence type="ECO:0000256" key="16">
    <source>
        <dbReference type="SAM" id="SignalP"/>
    </source>
</evidence>
<feature type="domain" description="EGF-like" evidence="18">
    <location>
        <begin position="26"/>
        <end position="63"/>
    </location>
</feature>
<evidence type="ECO:0000256" key="11">
    <source>
        <dbReference type="ARBA" id="ARBA00023136"/>
    </source>
</evidence>
<evidence type="ECO:0000259" key="18">
    <source>
        <dbReference type="PROSITE" id="PS50026"/>
    </source>
</evidence>
<evidence type="ECO:0000259" key="17">
    <source>
        <dbReference type="PROSITE" id="PS50025"/>
    </source>
</evidence>
<dbReference type="GO" id="GO:0007399">
    <property type="term" value="P:nervous system development"/>
    <property type="evidence" value="ECO:0007669"/>
    <property type="project" value="UniProtKB-ARBA"/>
</dbReference>
<keyword evidence="8" id="KW-0677">Repeat</keyword>
<dbReference type="InterPro" id="IPR018097">
    <property type="entry name" value="EGF_Ca-bd_CS"/>
</dbReference>
<evidence type="ECO:0000313" key="20">
    <source>
        <dbReference type="Proteomes" id="UP000824782"/>
    </source>
</evidence>
<feature type="disulfide bond" evidence="14">
    <location>
        <begin position="1216"/>
        <end position="1225"/>
    </location>
</feature>
<dbReference type="Pfam" id="PF02210">
    <property type="entry name" value="Laminin_G_2"/>
    <property type="match status" value="3"/>
</dbReference>
<dbReference type="FunFam" id="2.10.25.10:FF:000391">
    <property type="entry name" value="Weary, isoform C"/>
    <property type="match status" value="1"/>
</dbReference>
<dbReference type="SUPFAM" id="SSF57184">
    <property type="entry name" value="Growth factor receptor domain"/>
    <property type="match status" value="2"/>
</dbReference>
<dbReference type="InterPro" id="IPR013320">
    <property type="entry name" value="ConA-like_dom_sf"/>
</dbReference>
<evidence type="ECO:0000256" key="12">
    <source>
        <dbReference type="ARBA" id="ARBA00023157"/>
    </source>
</evidence>
<evidence type="ECO:0000256" key="2">
    <source>
        <dbReference type="ARBA" id="ARBA00004613"/>
    </source>
</evidence>
<feature type="domain" description="EGF-like" evidence="18">
    <location>
        <begin position="1190"/>
        <end position="1226"/>
    </location>
</feature>
<feature type="domain" description="Laminin G" evidence="17">
    <location>
        <begin position="549"/>
        <end position="737"/>
    </location>
</feature>
<dbReference type="PROSITE" id="PS00010">
    <property type="entry name" value="ASX_HYDROXYL"/>
    <property type="match status" value="11"/>
</dbReference>